<keyword evidence="8" id="KW-1185">Reference proteome</keyword>
<dbReference type="OrthoDB" id="10251605at2759"/>
<dbReference type="EMBL" id="LWCA01000110">
    <property type="protein sequence ID" value="OAF70793.1"/>
    <property type="molecule type" value="Genomic_DNA"/>
</dbReference>
<evidence type="ECO:0000256" key="6">
    <source>
        <dbReference type="PROSITE-ProRule" id="PRU00221"/>
    </source>
</evidence>
<dbReference type="Gene3D" id="2.130.10.10">
    <property type="entry name" value="YVTN repeat-like/Quinoprotein amine dehydrogenase"/>
    <property type="match status" value="1"/>
</dbReference>
<organism evidence="7 8">
    <name type="scientific">Intoshia linei</name>
    <dbReference type="NCBI Taxonomy" id="1819745"/>
    <lineage>
        <taxon>Eukaryota</taxon>
        <taxon>Metazoa</taxon>
        <taxon>Spiralia</taxon>
        <taxon>Lophotrochozoa</taxon>
        <taxon>Mesozoa</taxon>
        <taxon>Orthonectida</taxon>
        <taxon>Rhopaluridae</taxon>
        <taxon>Intoshia</taxon>
    </lineage>
</organism>
<gene>
    <name evidence="7" type="ORF">A3Q56_01484</name>
</gene>
<evidence type="ECO:0000256" key="2">
    <source>
        <dbReference type="ARBA" id="ARBA00022574"/>
    </source>
</evidence>
<keyword evidence="2 6" id="KW-0853">WD repeat</keyword>
<dbReference type="GO" id="GO:0030674">
    <property type="term" value="F:protein-macromolecule adaptor activity"/>
    <property type="evidence" value="ECO:0007669"/>
    <property type="project" value="TreeGrafter"/>
</dbReference>
<evidence type="ECO:0000313" key="8">
    <source>
        <dbReference type="Proteomes" id="UP000078046"/>
    </source>
</evidence>
<keyword evidence="3" id="KW-0677">Repeat</keyword>
<accession>A0A177BAY2</accession>
<dbReference type="InterPro" id="IPR036322">
    <property type="entry name" value="WD40_repeat_dom_sf"/>
</dbReference>
<dbReference type="SMART" id="SM00320">
    <property type="entry name" value="WD40"/>
    <property type="match status" value="3"/>
</dbReference>
<dbReference type="PANTHER" id="PTHR22852:SF0">
    <property type="entry name" value="DENTICLELESS PROTEIN HOMOLOG"/>
    <property type="match status" value="1"/>
</dbReference>
<evidence type="ECO:0000256" key="5">
    <source>
        <dbReference type="ARBA" id="ARBA00038344"/>
    </source>
</evidence>
<dbReference type="PROSITE" id="PS00678">
    <property type="entry name" value="WD_REPEATS_1"/>
    <property type="match status" value="1"/>
</dbReference>
<dbReference type="PANTHER" id="PTHR22852">
    <property type="entry name" value="LETHAL 2 DENTICLELESS PROTEIN RETINOIC ACID-REGULATED NUCLEAR MATRIX-ASSOCIATED PROTEIN"/>
    <property type="match status" value="1"/>
</dbReference>
<reference evidence="7 8" key="1">
    <citation type="submission" date="2016-04" db="EMBL/GenBank/DDBJ databases">
        <title>The genome of Intoshia linei affirms orthonectids as highly simplified spiralians.</title>
        <authorList>
            <person name="Mikhailov K.V."/>
            <person name="Slusarev G.S."/>
            <person name="Nikitin M.A."/>
            <person name="Logacheva M.D."/>
            <person name="Penin A."/>
            <person name="Aleoshin V."/>
            <person name="Panchin Y.V."/>
        </authorList>
    </citation>
    <scope>NUCLEOTIDE SEQUENCE [LARGE SCALE GENOMIC DNA]</scope>
    <source>
        <strain evidence="7">Intl2013</strain>
        <tissue evidence="7">Whole animal</tissue>
    </source>
</reference>
<dbReference type="GO" id="GO:0005634">
    <property type="term" value="C:nucleus"/>
    <property type="evidence" value="ECO:0007669"/>
    <property type="project" value="TreeGrafter"/>
</dbReference>
<dbReference type="InterPro" id="IPR051865">
    <property type="entry name" value="WD-repeat_CDT2_adapter"/>
</dbReference>
<comment type="similarity">
    <text evidence="5">Belongs to the WD repeat cdt2 family.</text>
</comment>
<evidence type="ECO:0000256" key="1">
    <source>
        <dbReference type="ARBA" id="ARBA00004906"/>
    </source>
</evidence>
<protein>
    <submittedName>
        <fullName evidence="7">Uncharacterized protein</fullName>
    </submittedName>
</protein>
<sequence>MDEIEYWKKNYLNKYLNRLNCHKNEQFSTDYCITSTKGVPLNINFNKYYKNLCALSQDNGFLHIFDVGCRENEMSRTRFQVSRGSAFDVIWGIGNNLNRVINASATDTMAIWDVNSHKSVNMMSNHRCSIKTIDILDENVLIGGGRDGNIILWDTRTENPTFILENSHDVIFKKRQKPIKSNCSVTCVKKASDNILQFMTSGSRDCKLKLWDARRLKTISLQNKQVNASSNLQSVDLDTIMFERKNVRTDFSPVNMVFNQEMNTIYVSCVYNIVKIVLNQSNEWERHSSINHSSRISYFSKSTLNYNGSILFLGSSNGNMIAVSLLERQFNQTNVISKSVHSTNLDAACVASTHYNGEILVTAGDDALIKFWRYNKENVNNYPISKTQINPPIQNPITKFYKSKKTPLEICHFMNQNLSNLNCEKFYNEPVLYHKSPVKKDWLTQYRVQLKEKV</sequence>
<dbReference type="SUPFAM" id="SSF50978">
    <property type="entry name" value="WD40 repeat-like"/>
    <property type="match status" value="1"/>
</dbReference>
<comment type="caution">
    <text evidence="7">The sequence shown here is derived from an EMBL/GenBank/DDBJ whole genome shotgun (WGS) entry which is preliminary data.</text>
</comment>
<proteinExistence type="inferred from homology"/>
<dbReference type="GO" id="GO:0043161">
    <property type="term" value="P:proteasome-mediated ubiquitin-dependent protein catabolic process"/>
    <property type="evidence" value="ECO:0007669"/>
    <property type="project" value="TreeGrafter"/>
</dbReference>
<dbReference type="AlphaFoldDB" id="A0A177BAY2"/>
<dbReference type="PROSITE" id="PS50082">
    <property type="entry name" value="WD_REPEATS_2"/>
    <property type="match status" value="1"/>
</dbReference>
<evidence type="ECO:0000313" key="7">
    <source>
        <dbReference type="EMBL" id="OAF70793.1"/>
    </source>
</evidence>
<evidence type="ECO:0000256" key="3">
    <source>
        <dbReference type="ARBA" id="ARBA00022737"/>
    </source>
</evidence>
<dbReference type="Pfam" id="PF00400">
    <property type="entry name" value="WD40"/>
    <property type="match status" value="2"/>
</dbReference>
<feature type="repeat" description="WD" evidence="6">
    <location>
        <begin position="123"/>
        <end position="163"/>
    </location>
</feature>
<keyword evidence="4" id="KW-0833">Ubl conjugation pathway</keyword>
<comment type="pathway">
    <text evidence="1">Protein modification; protein ubiquitination.</text>
</comment>
<dbReference type="Proteomes" id="UP000078046">
    <property type="component" value="Unassembled WGS sequence"/>
</dbReference>
<dbReference type="InterPro" id="IPR015943">
    <property type="entry name" value="WD40/YVTN_repeat-like_dom_sf"/>
</dbReference>
<dbReference type="InterPro" id="IPR019775">
    <property type="entry name" value="WD40_repeat_CS"/>
</dbReference>
<name>A0A177BAY2_9BILA</name>
<evidence type="ECO:0000256" key="4">
    <source>
        <dbReference type="ARBA" id="ARBA00022786"/>
    </source>
</evidence>
<dbReference type="InterPro" id="IPR001680">
    <property type="entry name" value="WD40_rpt"/>
</dbReference>